<dbReference type="OrthoDB" id="5792463at2759"/>
<proteinExistence type="predicted"/>
<dbReference type="Proteomes" id="UP000053660">
    <property type="component" value="Unassembled WGS sequence"/>
</dbReference>
<sequence length="482" mass="53571">MSRFILLVGVGELLCEKEPLLTFRILYSFIKKYQLKDLMKIRKSASKFVSKILQTFESVEIPELEKLCKGDPTRWADVIKSSFSYCAAEELLLIRFLLELLSDRQLGSCCGIIANRYSSAKLLSNECVLSSILSLLLAVISNAYEGGMLAAKLCEWTVESMDRADSSQCEVLFNALDVLAKISAESEVKRVPAVVVKCINALPLPEKSGIFAKRCSVVARTFPSDFGAVNIERFASSASNRELLNLLSLLSDIDVEISGTIWDKAVEILISSNAKDSKLSAFVINQLAVGMQVRSPRALSRFKSCIEKLSCAHPDTDFLFIFCNGVLSRSKGQHLPAMSQLLPLWIYAVMAFSTTRELDTKGFTSMMWDHVIRILGSIDEHASLELSPGDSGAYLLRFLTVLGNNAVSAGVREIVAEAVPFCLANQIALLLRSDDRDLQVFPRACSKDKCYLPHPFINELFSNIKRFGKFCRYFGNLSVQNQ</sequence>
<accession>A0A0B1TMI1</accession>
<gene>
    <name evidence="1" type="ORF">OESDEN_02715</name>
</gene>
<evidence type="ECO:0000313" key="2">
    <source>
        <dbReference type="Proteomes" id="UP000053660"/>
    </source>
</evidence>
<keyword evidence="2" id="KW-1185">Reference proteome</keyword>
<evidence type="ECO:0000313" key="1">
    <source>
        <dbReference type="EMBL" id="KHJ97306.1"/>
    </source>
</evidence>
<dbReference type="EMBL" id="KN549475">
    <property type="protein sequence ID" value="KHJ97306.1"/>
    <property type="molecule type" value="Genomic_DNA"/>
</dbReference>
<organism evidence="1 2">
    <name type="scientific">Oesophagostomum dentatum</name>
    <name type="common">Nodular worm</name>
    <dbReference type="NCBI Taxonomy" id="61180"/>
    <lineage>
        <taxon>Eukaryota</taxon>
        <taxon>Metazoa</taxon>
        <taxon>Ecdysozoa</taxon>
        <taxon>Nematoda</taxon>
        <taxon>Chromadorea</taxon>
        <taxon>Rhabditida</taxon>
        <taxon>Rhabditina</taxon>
        <taxon>Rhabditomorpha</taxon>
        <taxon>Strongyloidea</taxon>
        <taxon>Strongylidae</taxon>
        <taxon>Oesophagostomum</taxon>
    </lineage>
</organism>
<name>A0A0B1TMI1_OESDE</name>
<dbReference type="AlphaFoldDB" id="A0A0B1TMI1"/>
<protein>
    <submittedName>
        <fullName evidence="1">Uncharacterized protein</fullName>
    </submittedName>
</protein>
<reference evidence="1 2" key="1">
    <citation type="submission" date="2014-03" db="EMBL/GenBank/DDBJ databases">
        <title>Draft genome of the hookworm Oesophagostomum dentatum.</title>
        <authorList>
            <person name="Mitreva M."/>
        </authorList>
    </citation>
    <scope>NUCLEOTIDE SEQUENCE [LARGE SCALE GENOMIC DNA]</scope>
    <source>
        <strain evidence="1 2">OD-Hann</strain>
    </source>
</reference>